<feature type="domain" description="Nudix hydrolase" evidence="5">
    <location>
        <begin position="155"/>
        <end position="287"/>
    </location>
</feature>
<evidence type="ECO:0000259" key="5">
    <source>
        <dbReference type="PROSITE" id="PS51462"/>
    </source>
</evidence>
<protein>
    <submittedName>
        <fullName evidence="6">NUDT8 protein</fullName>
    </submittedName>
</protein>
<dbReference type="GO" id="GO:0051287">
    <property type="term" value="F:NAD binding"/>
    <property type="evidence" value="ECO:0007669"/>
    <property type="project" value="TreeGrafter"/>
</dbReference>
<organism evidence="6 7">
    <name type="scientific">Symbiodinium natans</name>
    <dbReference type="NCBI Taxonomy" id="878477"/>
    <lineage>
        <taxon>Eukaryota</taxon>
        <taxon>Sar</taxon>
        <taxon>Alveolata</taxon>
        <taxon>Dinophyceae</taxon>
        <taxon>Suessiales</taxon>
        <taxon>Symbiodiniaceae</taxon>
        <taxon>Symbiodinium</taxon>
    </lineage>
</organism>
<accession>A0A812P7E0</accession>
<dbReference type="InterPro" id="IPR020084">
    <property type="entry name" value="NUDIX_hydrolase_CS"/>
</dbReference>
<dbReference type="GO" id="GO:0047631">
    <property type="term" value="F:ADP-ribose diphosphatase activity"/>
    <property type="evidence" value="ECO:0007669"/>
    <property type="project" value="TreeGrafter"/>
</dbReference>
<proteinExistence type="inferred from homology"/>
<dbReference type="PRINTS" id="PR00502">
    <property type="entry name" value="NUDIXFAMILY"/>
</dbReference>
<dbReference type="CDD" id="cd04670">
    <property type="entry name" value="NUDIX_ASFGF2_Nudt6"/>
    <property type="match status" value="1"/>
</dbReference>
<keyword evidence="7" id="KW-1185">Reference proteome</keyword>
<dbReference type="InterPro" id="IPR040618">
    <property type="entry name" value="Pre-Nudix"/>
</dbReference>
<dbReference type="OrthoDB" id="438143at2759"/>
<dbReference type="PANTHER" id="PTHR13994:SF13">
    <property type="entry name" value="FI03680P"/>
    <property type="match status" value="1"/>
</dbReference>
<evidence type="ECO:0000256" key="1">
    <source>
        <dbReference type="ARBA" id="ARBA00005582"/>
    </source>
</evidence>
<dbReference type="InterPro" id="IPR000086">
    <property type="entry name" value="NUDIX_hydrolase_dom"/>
</dbReference>
<dbReference type="PROSITE" id="PS00893">
    <property type="entry name" value="NUDIX_BOX"/>
    <property type="match status" value="1"/>
</dbReference>
<evidence type="ECO:0000256" key="3">
    <source>
        <dbReference type="RuleBase" id="RU003476"/>
    </source>
</evidence>
<dbReference type="Pfam" id="PF00293">
    <property type="entry name" value="NUDIX"/>
    <property type="match status" value="1"/>
</dbReference>
<dbReference type="PROSITE" id="PS51462">
    <property type="entry name" value="NUDIX"/>
    <property type="match status" value="1"/>
</dbReference>
<evidence type="ECO:0000313" key="6">
    <source>
        <dbReference type="EMBL" id="CAE7348826.1"/>
    </source>
</evidence>
<keyword evidence="2 3" id="KW-0378">Hydrolase</keyword>
<dbReference type="EMBL" id="CAJNDS010002142">
    <property type="protein sequence ID" value="CAE7348826.1"/>
    <property type="molecule type" value="Genomic_DNA"/>
</dbReference>
<dbReference type="Pfam" id="PF18290">
    <property type="entry name" value="Nudix_hydro"/>
    <property type="match status" value="1"/>
</dbReference>
<dbReference type="InterPro" id="IPR003293">
    <property type="entry name" value="Nudix_hydrolase6-like"/>
</dbReference>
<keyword evidence="4" id="KW-0732">Signal</keyword>
<evidence type="ECO:0000256" key="4">
    <source>
        <dbReference type="SAM" id="SignalP"/>
    </source>
</evidence>
<feature type="signal peptide" evidence="4">
    <location>
        <begin position="1"/>
        <end position="23"/>
    </location>
</feature>
<evidence type="ECO:0000313" key="7">
    <source>
        <dbReference type="Proteomes" id="UP000604046"/>
    </source>
</evidence>
<comment type="caution">
    <text evidence="6">The sequence shown here is derived from an EMBL/GenBank/DDBJ whole genome shotgun (WGS) entry which is preliminary data.</text>
</comment>
<sequence>MSRAWRRLAAAPQAFLAAPAVSATAFGLKPTACSSRDKAKAAADKQSVFWISGSSQGCAKTLPCKFDHYGGVIVSPDGVPKEEGNFREMLASSLQEWEMQQKRGVWLHLSIEKSSLIPIATKEFGFEFHHAEPDHVMMTKWLPKDAPNTLPANASHTIGVGALVTNSEGHILLVRERTGPAGRSGVWKIPTGMVDAGEELHEAVVREVKEETGIDATFEYFGAFTMNHGGNLAHEGKSNIFFIVKCKALSNQIQMCQSELTDARWFTQEEWDALPFPEKGSLWWEINRSALAPEAVLSIKELAWGSNRPDMKRMLYFPLKRSAL</sequence>
<dbReference type="Proteomes" id="UP000604046">
    <property type="component" value="Unassembled WGS sequence"/>
</dbReference>
<evidence type="ECO:0000256" key="2">
    <source>
        <dbReference type="ARBA" id="ARBA00022801"/>
    </source>
</evidence>
<dbReference type="InterPro" id="IPR020476">
    <property type="entry name" value="Nudix_hydrolase"/>
</dbReference>
<dbReference type="SUPFAM" id="SSF55811">
    <property type="entry name" value="Nudix"/>
    <property type="match status" value="1"/>
</dbReference>
<reference evidence="6" key="1">
    <citation type="submission" date="2021-02" db="EMBL/GenBank/DDBJ databases">
        <authorList>
            <person name="Dougan E. K."/>
            <person name="Rhodes N."/>
            <person name="Thang M."/>
            <person name="Chan C."/>
        </authorList>
    </citation>
    <scope>NUCLEOTIDE SEQUENCE</scope>
</reference>
<name>A0A812P7E0_9DINO</name>
<dbReference type="Gene3D" id="3.90.79.10">
    <property type="entry name" value="Nucleoside Triphosphate Pyrophosphohydrolase"/>
    <property type="match status" value="1"/>
</dbReference>
<dbReference type="PANTHER" id="PTHR13994">
    <property type="entry name" value="NUDIX HYDROLASE RELATED"/>
    <property type="match status" value="1"/>
</dbReference>
<dbReference type="AlphaFoldDB" id="A0A812P7E0"/>
<comment type="similarity">
    <text evidence="1 3">Belongs to the Nudix hydrolase family.</text>
</comment>
<dbReference type="InterPro" id="IPR015797">
    <property type="entry name" value="NUDIX_hydrolase-like_dom_sf"/>
</dbReference>
<dbReference type="GO" id="GO:0035529">
    <property type="term" value="F:NADH pyrophosphatase activity"/>
    <property type="evidence" value="ECO:0007669"/>
    <property type="project" value="TreeGrafter"/>
</dbReference>
<dbReference type="Gene3D" id="3.40.630.30">
    <property type="match status" value="1"/>
</dbReference>
<gene>
    <name evidence="6" type="primary">NUDT8</name>
    <name evidence="6" type="ORF">SNAT2548_LOCUS18324</name>
</gene>
<feature type="chain" id="PRO_5033065680" evidence="4">
    <location>
        <begin position="24"/>
        <end position="324"/>
    </location>
</feature>